<protein>
    <submittedName>
        <fullName evidence="1">AP2-like ethylene-responsive transcription factor SMZ</fullName>
    </submittedName>
</protein>
<sequence>MASKKLNELSLTQMENSRTSDSSIINIETTSTAGDDEYSCLDHCCDGYVFDILKADRQGIEGTGNRDTELRQQQWLDFSANYNASYEQVSTISPQQRLQVKEVLNTMEFFILSKDWKIEIPHLGLWKTSSLRGFNIAYAAASASDRAAIKFQVFDLDINFTTVIMKKIFTKKEFVHILRRQSIDFSRGSSNTGGVALHKCG</sequence>
<dbReference type="PANTHER" id="PTHR32467:SF99">
    <property type="entry name" value="AP2-LIKE ETHYLENE-RESPONSIVE TRANSCRIPTION FACTOR AIL5"/>
    <property type="match status" value="1"/>
</dbReference>
<organism evidence="1">
    <name type="scientific">Nicotiana tabacum</name>
    <name type="common">Common tobacco</name>
    <dbReference type="NCBI Taxonomy" id="4097"/>
    <lineage>
        <taxon>Eukaryota</taxon>
        <taxon>Viridiplantae</taxon>
        <taxon>Streptophyta</taxon>
        <taxon>Embryophyta</taxon>
        <taxon>Tracheophyta</taxon>
        <taxon>Spermatophyta</taxon>
        <taxon>Magnoliopsida</taxon>
        <taxon>eudicotyledons</taxon>
        <taxon>Gunneridae</taxon>
        <taxon>Pentapetalae</taxon>
        <taxon>asterids</taxon>
        <taxon>lamiids</taxon>
        <taxon>Solanales</taxon>
        <taxon>Solanaceae</taxon>
        <taxon>Nicotianoideae</taxon>
        <taxon>Nicotianeae</taxon>
        <taxon>Nicotiana</taxon>
    </lineage>
</organism>
<reference evidence="1" key="1">
    <citation type="submission" date="2025-08" db="UniProtKB">
        <authorList>
            <consortium name="RefSeq"/>
        </authorList>
    </citation>
    <scope>IDENTIFICATION</scope>
</reference>
<dbReference type="PANTHER" id="PTHR32467">
    <property type="entry name" value="AP2-LIKE ETHYLENE-RESPONSIVE TRANSCRIPTION FACTOR"/>
    <property type="match status" value="1"/>
</dbReference>
<dbReference type="AlphaFoldDB" id="A0A1S3Y5F9"/>
<dbReference type="STRING" id="4097.A0A1S3Y5F9"/>
<gene>
    <name evidence="1" type="primary">LOC107772414</name>
</gene>
<proteinExistence type="predicted"/>
<name>A0A1S3Y5F9_TOBAC</name>
<evidence type="ECO:0000313" key="1">
    <source>
        <dbReference type="RefSeq" id="XP_016447406.1"/>
    </source>
</evidence>
<accession>A0A1S3Y5F9</accession>
<dbReference type="RefSeq" id="XP_016447406.1">
    <property type="nucleotide sequence ID" value="XM_016591920.1"/>
</dbReference>
<dbReference type="PaxDb" id="4097-A0A1S3Y5F9"/>
<dbReference type="KEGG" id="nta:107772414"/>